<feature type="transmembrane region" description="Helical" evidence="6">
    <location>
        <begin position="69"/>
        <end position="89"/>
    </location>
</feature>
<evidence type="ECO:0000256" key="2">
    <source>
        <dbReference type="ARBA" id="ARBA00022475"/>
    </source>
</evidence>
<keyword evidence="5 6" id="KW-0472">Membrane</keyword>
<dbReference type="Proteomes" id="UP001501411">
    <property type="component" value="Unassembled WGS sequence"/>
</dbReference>
<dbReference type="RefSeq" id="WP_345230031.1">
    <property type="nucleotide sequence ID" value="NZ_BAABIQ010000003.1"/>
</dbReference>
<dbReference type="Pfam" id="PF01810">
    <property type="entry name" value="LysE"/>
    <property type="match status" value="1"/>
</dbReference>
<keyword evidence="3 6" id="KW-0812">Transmembrane</keyword>
<protein>
    <recommendedName>
        <fullName evidence="9">LysE family translocator</fullName>
    </recommendedName>
</protein>
<dbReference type="InterPro" id="IPR001123">
    <property type="entry name" value="LeuE-type"/>
</dbReference>
<evidence type="ECO:0000313" key="7">
    <source>
        <dbReference type="EMBL" id="GAA4780323.1"/>
    </source>
</evidence>
<feature type="transmembrane region" description="Helical" evidence="6">
    <location>
        <begin position="148"/>
        <end position="167"/>
    </location>
</feature>
<organism evidence="7 8">
    <name type="scientific">Olivibacter ginsenosidimutans</name>
    <dbReference type="NCBI Taxonomy" id="1176537"/>
    <lineage>
        <taxon>Bacteria</taxon>
        <taxon>Pseudomonadati</taxon>
        <taxon>Bacteroidota</taxon>
        <taxon>Sphingobacteriia</taxon>
        <taxon>Sphingobacteriales</taxon>
        <taxon>Sphingobacteriaceae</taxon>
        <taxon>Olivibacter</taxon>
    </lineage>
</organism>
<dbReference type="EMBL" id="BAABIQ010000003">
    <property type="protein sequence ID" value="GAA4780323.1"/>
    <property type="molecule type" value="Genomic_DNA"/>
</dbReference>
<feature type="transmembrane region" description="Helical" evidence="6">
    <location>
        <begin position="109"/>
        <end position="128"/>
    </location>
</feature>
<reference evidence="8" key="1">
    <citation type="journal article" date="2019" name="Int. J. Syst. Evol. Microbiol.">
        <title>The Global Catalogue of Microorganisms (GCM) 10K type strain sequencing project: providing services to taxonomists for standard genome sequencing and annotation.</title>
        <authorList>
            <consortium name="The Broad Institute Genomics Platform"/>
            <consortium name="The Broad Institute Genome Sequencing Center for Infectious Disease"/>
            <person name="Wu L."/>
            <person name="Ma J."/>
        </authorList>
    </citation>
    <scope>NUCLEOTIDE SEQUENCE [LARGE SCALE GENOMIC DNA]</scope>
    <source>
        <strain evidence="8">JCM 18200</strain>
    </source>
</reference>
<evidence type="ECO:0000256" key="5">
    <source>
        <dbReference type="ARBA" id="ARBA00023136"/>
    </source>
</evidence>
<keyword evidence="4 6" id="KW-1133">Transmembrane helix</keyword>
<evidence type="ECO:0000256" key="6">
    <source>
        <dbReference type="SAM" id="Phobius"/>
    </source>
</evidence>
<evidence type="ECO:0000313" key="8">
    <source>
        <dbReference type="Proteomes" id="UP001501411"/>
    </source>
</evidence>
<comment type="subcellular location">
    <subcellularLocation>
        <location evidence="1">Cell membrane</location>
        <topology evidence="1">Multi-pass membrane protein</topology>
    </subcellularLocation>
</comment>
<feature type="transmembrane region" description="Helical" evidence="6">
    <location>
        <begin position="6"/>
        <end position="27"/>
    </location>
</feature>
<dbReference type="PANTHER" id="PTHR30086">
    <property type="entry name" value="ARGININE EXPORTER PROTEIN ARGO"/>
    <property type="match status" value="1"/>
</dbReference>
<feature type="transmembrane region" description="Helical" evidence="6">
    <location>
        <begin position="187"/>
        <end position="208"/>
    </location>
</feature>
<dbReference type="PANTHER" id="PTHR30086:SF20">
    <property type="entry name" value="ARGININE EXPORTER PROTEIN ARGO-RELATED"/>
    <property type="match status" value="1"/>
</dbReference>
<evidence type="ECO:0000256" key="4">
    <source>
        <dbReference type="ARBA" id="ARBA00022989"/>
    </source>
</evidence>
<comment type="caution">
    <text evidence="7">The sequence shown here is derived from an EMBL/GenBank/DDBJ whole genome shotgun (WGS) entry which is preliminary data.</text>
</comment>
<keyword evidence="2" id="KW-1003">Cell membrane</keyword>
<evidence type="ECO:0000256" key="3">
    <source>
        <dbReference type="ARBA" id="ARBA00022692"/>
    </source>
</evidence>
<keyword evidence="8" id="KW-1185">Reference proteome</keyword>
<sequence>MIEVIASGIGLGIVLSFLTGPAFFALLKTSIEKGFYGGVSFAFGVFTADVLYVALSLYGSSYIAQEREILFPLGIIGSLVLLGVGIHYIRKKVTIKRTKCLSKREHSGYFIKGFAMCIFNPTLLLYWISVTSGVVSISSNFDLKRIIPFFACVLLTQLGIDSLKAFYADKLSHKIEECTLNKINKFAGALIIVFALRLMYELVFTHTII</sequence>
<proteinExistence type="predicted"/>
<accession>A0ABP9AI80</accession>
<name>A0ABP9AI80_9SPHI</name>
<feature type="transmembrane region" description="Helical" evidence="6">
    <location>
        <begin position="34"/>
        <end position="57"/>
    </location>
</feature>
<evidence type="ECO:0008006" key="9">
    <source>
        <dbReference type="Google" id="ProtNLM"/>
    </source>
</evidence>
<gene>
    <name evidence="7" type="ORF">GCM10023231_04140</name>
</gene>
<evidence type="ECO:0000256" key="1">
    <source>
        <dbReference type="ARBA" id="ARBA00004651"/>
    </source>
</evidence>